<evidence type="ECO:0000313" key="3">
    <source>
        <dbReference type="Proteomes" id="UP001277183"/>
    </source>
</evidence>
<sequence>MSISHKNKSINVGDEVTIFGTNQHGKVVKIAGLFVNIEGVGVKHISTVEPHGFSRFCETKTIRTLREFIEFVKSIPDDYLKGPLLELDCPDEVIETFAQFDESHIISGEDFNENFIEPDGFTEEDRGISGLRNWVKALESEQKDLDNLLVVTDEDGFKNHIVMSVSLNPVRAKISIILEYVAEPAHFEDGLGDIETLIQNWFSEYPELQDSMLRGIQYRESLLNGDNVIPNTITSIELEVADKLLKDCLLQWPDRPYGKNKNVIFAELLKEHRGNDDFMDRVYMLIQLIKNRGVNQFY</sequence>
<proteinExistence type="predicted"/>
<evidence type="ECO:0000313" key="1">
    <source>
        <dbReference type="EMBL" id="MDX7722342.1"/>
    </source>
</evidence>
<evidence type="ECO:0000313" key="4">
    <source>
        <dbReference type="Proteomes" id="UP001304847"/>
    </source>
</evidence>
<dbReference type="Proteomes" id="UP001277183">
    <property type="component" value="Unassembled WGS sequence"/>
</dbReference>
<dbReference type="AlphaFoldDB" id="A0AAW9F9U8"/>
<evidence type="ECO:0000313" key="2">
    <source>
        <dbReference type="EMBL" id="MEA9438123.1"/>
    </source>
</evidence>
<gene>
    <name evidence="1" type="ORF">SJS77_18095</name>
    <name evidence="2" type="ORF">VCX44_20530</name>
</gene>
<dbReference type="RefSeq" id="WP_201969327.1">
    <property type="nucleotide sequence ID" value="NZ_CAWPTH010000011.1"/>
</dbReference>
<dbReference type="EMBL" id="JAYGOJ010000168">
    <property type="protein sequence ID" value="MEA9438123.1"/>
    <property type="molecule type" value="Genomic_DNA"/>
</dbReference>
<reference evidence="2 4" key="2">
    <citation type="submission" date="2023-12" db="EMBL/GenBank/DDBJ databases">
        <title>Characterization of antibiotic resistance in Aeromonas spp. in hospital effluent.</title>
        <authorList>
            <person name="Negoseki B.R.S."/>
            <person name="Krul D."/>
            <person name="Siqueira A.C."/>
            <person name="Almeida M."/>
            <person name="Mesa D."/>
            <person name="Conte D."/>
            <person name="Dalla-Costa L.M."/>
        </authorList>
    </citation>
    <scope>NUCLEOTIDE SEQUENCE [LARGE SCALE GENOMIC DNA]</scope>
    <source>
        <strain evidence="2 4">36v</strain>
    </source>
</reference>
<organism evidence="1 3">
    <name type="scientific">Aeromonas caviae</name>
    <name type="common">Aeromonas punctata</name>
    <dbReference type="NCBI Taxonomy" id="648"/>
    <lineage>
        <taxon>Bacteria</taxon>
        <taxon>Pseudomonadati</taxon>
        <taxon>Pseudomonadota</taxon>
        <taxon>Gammaproteobacteria</taxon>
        <taxon>Aeromonadales</taxon>
        <taxon>Aeromonadaceae</taxon>
        <taxon>Aeromonas</taxon>
    </lineage>
</organism>
<dbReference type="Proteomes" id="UP001304847">
    <property type="component" value="Unassembled WGS sequence"/>
</dbReference>
<reference evidence="1" key="1">
    <citation type="submission" date="2023-11" db="EMBL/GenBank/DDBJ databases">
        <title>WGS of Aeromonas in Northern Israel.</title>
        <authorList>
            <person name="Hershko Y."/>
        </authorList>
    </citation>
    <scope>NUCLEOTIDE SEQUENCE</scope>
    <source>
        <strain evidence="1">77416</strain>
    </source>
</reference>
<dbReference type="EMBL" id="JAWZVU010000125">
    <property type="protein sequence ID" value="MDX7722342.1"/>
    <property type="molecule type" value="Genomic_DNA"/>
</dbReference>
<name>A0AAW9F9U8_AERCA</name>
<keyword evidence="4" id="KW-1185">Reference proteome</keyword>
<comment type="caution">
    <text evidence="1">The sequence shown here is derived from an EMBL/GenBank/DDBJ whole genome shotgun (WGS) entry which is preliminary data.</text>
</comment>
<protein>
    <submittedName>
        <fullName evidence="1">Uncharacterized protein</fullName>
    </submittedName>
</protein>
<accession>A0AAW9F9U8</accession>